<comment type="caution">
    <text evidence="7">The sequence shown here is derived from an EMBL/GenBank/DDBJ whole genome shotgun (WGS) entry which is preliminary data.</text>
</comment>
<feature type="region of interest" description="Disordered" evidence="6">
    <location>
        <begin position="58"/>
        <end position="88"/>
    </location>
</feature>
<dbReference type="InterPro" id="IPR005124">
    <property type="entry name" value="V-ATPase_G"/>
</dbReference>
<keyword evidence="3" id="KW-0813">Transport</keyword>
<evidence type="ECO:0000256" key="6">
    <source>
        <dbReference type="SAM" id="MobiDB-lite"/>
    </source>
</evidence>
<evidence type="ECO:0000256" key="1">
    <source>
        <dbReference type="ARBA" id="ARBA00003847"/>
    </source>
</evidence>
<comment type="similarity">
    <text evidence="2">Belongs to the V-ATPase G subunit family.</text>
</comment>
<dbReference type="GO" id="GO:0000221">
    <property type="term" value="C:vacuolar proton-transporting V-type ATPase, V1 domain"/>
    <property type="evidence" value="ECO:0007669"/>
    <property type="project" value="TreeGrafter"/>
</dbReference>
<dbReference type="Proteomes" id="UP000652761">
    <property type="component" value="Unassembled WGS sequence"/>
</dbReference>
<dbReference type="GO" id="GO:0046961">
    <property type="term" value="F:proton-transporting ATPase activity, rotational mechanism"/>
    <property type="evidence" value="ECO:0007669"/>
    <property type="project" value="InterPro"/>
</dbReference>
<evidence type="ECO:0000313" key="7">
    <source>
        <dbReference type="EMBL" id="MQL76808.1"/>
    </source>
</evidence>
<dbReference type="PANTHER" id="PTHR12713">
    <property type="entry name" value="VACUOLAR ATP SYNTHASE SUBUNIT G"/>
    <property type="match status" value="1"/>
</dbReference>
<dbReference type="Gene3D" id="1.20.5.620">
    <property type="entry name" value="F1F0 ATP synthase subunit B, membrane domain"/>
    <property type="match status" value="1"/>
</dbReference>
<evidence type="ECO:0000256" key="3">
    <source>
        <dbReference type="ARBA" id="ARBA00022448"/>
    </source>
</evidence>
<accession>A0A843TZH4</accession>
<dbReference type="EMBL" id="NMUH01000318">
    <property type="protein sequence ID" value="MQL76808.1"/>
    <property type="molecule type" value="Genomic_DNA"/>
</dbReference>
<dbReference type="PANTHER" id="PTHR12713:SF27">
    <property type="entry name" value="V-TYPE PROTON ATPASE SUBUNIT G3"/>
    <property type="match status" value="1"/>
</dbReference>
<reference evidence="7" key="1">
    <citation type="submission" date="2017-07" db="EMBL/GenBank/DDBJ databases">
        <title>Taro Niue Genome Assembly and Annotation.</title>
        <authorList>
            <person name="Atibalentja N."/>
            <person name="Keating K."/>
            <person name="Fields C.J."/>
        </authorList>
    </citation>
    <scope>NUCLEOTIDE SEQUENCE</scope>
    <source>
        <strain evidence="7">Niue_2</strain>
        <tissue evidence="7">Leaf</tissue>
    </source>
</reference>
<dbReference type="OrthoDB" id="250802at2759"/>
<protein>
    <submittedName>
        <fullName evidence="7">Uncharacterized protein</fullName>
    </submittedName>
</protein>
<keyword evidence="8" id="KW-1185">Reference proteome</keyword>
<evidence type="ECO:0000256" key="5">
    <source>
        <dbReference type="ARBA" id="ARBA00023065"/>
    </source>
</evidence>
<sequence>ARLADDEEVDAEGPGLREDGGGLAVVLHLYPLHVHRHTRLRLLALRPHPIQELGAVLRRGGGGGGSTGDAVRGGAPEEHGEGTAPWGGRLDVEEDDLVVLEHRVGQGPLERPDGLAAGVCDHHHLPPGRYRHRSRPRWGCHRIVVAVPPSGDDDEDHRRWRPTVILHGNEWNLLWYGLGSFVCPSAHNLFGILPLCGGTIPMPWSFSQMADMGASVALALLLTRSNSGNSSTGAVLVGAGYNCAVSMDYMRGQSGIQMLITAEQEAQQIISRARNMKMARLKQAKDEADQEGATYRACLEGEYQRKISEKLEVS</sequence>
<evidence type="ECO:0000256" key="4">
    <source>
        <dbReference type="ARBA" id="ARBA00022781"/>
    </source>
</evidence>
<dbReference type="GO" id="GO:0016887">
    <property type="term" value="F:ATP hydrolysis activity"/>
    <property type="evidence" value="ECO:0007669"/>
    <property type="project" value="TreeGrafter"/>
</dbReference>
<dbReference type="Pfam" id="PF03179">
    <property type="entry name" value="V-ATPase_G"/>
    <property type="match status" value="1"/>
</dbReference>
<gene>
    <name evidence="7" type="ORF">Taro_009192</name>
</gene>
<evidence type="ECO:0000256" key="2">
    <source>
        <dbReference type="ARBA" id="ARBA00010066"/>
    </source>
</evidence>
<feature type="non-terminal residue" evidence="7">
    <location>
        <position position="1"/>
    </location>
</feature>
<feature type="non-terminal residue" evidence="7">
    <location>
        <position position="314"/>
    </location>
</feature>
<dbReference type="AlphaFoldDB" id="A0A843TZH4"/>
<keyword evidence="5" id="KW-0406">Ion transport</keyword>
<organism evidence="7 8">
    <name type="scientific">Colocasia esculenta</name>
    <name type="common">Wild taro</name>
    <name type="synonym">Arum esculentum</name>
    <dbReference type="NCBI Taxonomy" id="4460"/>
    <lineage>
        <taxon>Eukaryota</taxon>
        <taxon>Viridiplantae</taxon>
        <taxon>Streptophyta</taxon>
        <taxon>Embryophyta</taxon>
        <taxon>Tracheophyta</taxon>
        <taxon>Spermatophyta</taxon>
        <taxon>Magnoliopsida</taxon>
        <taxon>Liliopsida</taxon>
        <taxon>Araceae</taxon>
        <taxon>Aroideae</taxon>
        <taxon>Colocasieae</taxon>
        <taxon>Colocasia</taxon>
    </lineage>
</organism>
<keyword evidence="4" id="KW-0375">Hydrogen ion transport</keyword>
<evidence type="ECO:0000313" key="8">
    <source>
        <dbReference type="Proteomes" id="UP000652761"/>
    </source>
</evidence>
<comment type="function">
    <text evidence="1">Catalytic subunit of the peripheral V1 complex of vacuolar ATPase (V-ATPase). V-ATPase is responsible for acidifying a variety of intracellular compartments in eukaryotic cells.</text>
</comment>
<name>A0A843TZH4_COLES</name>
<proteinExistence type="inferred from homology"/>